<dbReference type="OrthoDB" id="3055037at2759"/>
<dbReference type="InterPro" id="IPR040898">
    <property type="entry name" value="CxC6"/>
</dbReference>
<sequence length="659" mass="74734">MDAFSAALSSISTTDTLERLLRFVSCVVHIKNEILLVQDSKHPVGEAPIHLSPSILSFLSAVCDMTLDEVEKSWNEVGPVLWGLEVMDDRRVKELFLKHGPPHGFSYHKALWPPSQYCTNRACIRTRNGRKMQVAEQRQGVLYTQSHGPVPVYVVHLKCKECATTYHVDYAQQNQLRTYYDTPSDVLQVADHHFAEQTLITSWKINMNLAHMSSSNCAATYLETWDTECKKNFPPEWGFEVSLNGTKVFDAFTLVTLLEDCALRKTSLVVRHDGLQAMRFHDAIVQRNAFMEKFGQPQICHSCSKCLRIIPATEDSPAKQVFVVVMDGITLGRPTCGEPHCTNSLKNAKQRYCKDHQINLTKCAITICKKRIETNHKTCEDPIHRAVEVAHLEGVLANFQLKGKVERRKVAHPSIEVHSGQGAEDDDEHGDDVELDVEETYEIGPDGTVQPALPDLPTQAQEALSTVGQEVESVVRLTVPGTKKLSARFGRTRTHNEQILVCPCGIIHARQTFLYAESMPACAKFIEDTYKHHPMRPNHIVFDNNCSLSKHVKNKPFFKDIGLKVDAFHFGTKHSKSDDYCQEHCNPAHSPELLGEDGKKWFFNTSIAEQTNVWLGGFHAICREMTEVRYDFFLDEMIKMRNERVLRKLKQCNTTIVYT</sequence>
<evidence type="ECO:0000259" key="1">
    <source>
        <dbReference type="Pfam" id="PF18718"/>
    </source>
</evidence>
<dbReference type="InterPro" id="IPR041539">
    <property type="entry name" value="CxC5"/>
</dbReference>
<feature type="domain" description="CxC6 like cysteine cluster associated with KDZ" evidence="2">
    <location>
        <begin position="325"/>
        <end position="388"/>
    </location>
</feature>
<gene>
    <name evidence="3" type="ORF">DFP72DRAFT_999160</name>
</gene>
<dbReference type="Pfam" id="PF18721">
    <property type="entry name" value="CxC6"/>
    <property type="match status" value="1"/>
</dbReference>
<evidence type="ECO:0008006" key="5">
    <source>
        <dbReference type="Google" id="ProtNLM"/>
    </source>
</evidence>
<name>A0A8H6IHU9_9AGAR</name>
<evidence type="ECO:0000313" key="3">
    <source>
        <dbReference type="EMBL" id="KAF6764086.1"/>
    </source>
</evidence>
<protein>
    <recommendedName>
        <fullName evidence="5">CxC5 like cysteine cluster associated with KDZ domain-containing protein</fullName>
    </recommendedName>
</protein>
<feature type="domain" description="CxC5 like cysteine cluster associated with KDZ" evidence="1">
    <location>
        <begin position="109"/>
        <end position="223"/>
    </location>
</feature>
<proteinExistence type="predicted"/>
<accession>A0A8H6IHU9</accession>
<dbReference type="EMBL" id="JACGCI010000004">
    <property type="protein sequence ID" value="KAF6764086.1"/>
    <property type="molecule type" value="Genomic_DNA"/>
</dbReference>
<dbReference type="Pfam" id="PF18718">
    <property type="entry name" value="CxC5"/>
    <property type="match status" value="1"/>
</dbReference>
<comment type="caution">
    <text evidence="3">The sequence shown here is derived from an EMBL/GenBank/DDBJ whole genome shotgun (WGS) entry which is preliminary data.</text>
</comment>
<reference evidence="3 4" key="1">
    <citation type="submission" date="2020-07" db="EMBL/GenBank/DDBJ databases">
        <title>Comparative genomics of pyrophilous fungi reveals a link between fire events and developmental genes.</title>
        <authorList>
            <consortium name="DOE Joint Genome Institute"/>
            <person name="Steindorff A.S."/>
            <person name="Carver A."/>
            <person name="Calhoun S."/>
            <person name="Stillman K."/>
            <person name="Liu H."/>
            <person name="Lipzen A."/>
            <person name="Pangilinan J."/>
            <person name="Labutti K."/>
            <person name="Bruns T.D."/>
            <person name="Grigoriev I.V."/>
        </authorList>
    </citation>
    <scope>NUCLEOTIDE SEQUENCE [LARGE SCALE GENOMIC DNA]</scope>
    <source>
        <strain evidence="3 4">CBS 144469</strain>
    </source>
</reference>
<organism evidence="3 4">
    <name type="scientific">Ephemerocybe angulata</name>
    <dbReference type="NCBI Taxonomy" id="980116"/>
    <lineage>
        <taxon>Eukaryota</taxon>
        <taxon>Fungi</taxon>
        <taxon>Dikarya</taxon>
        <taxon>Basidiomycota</taxon>
        <taxon>Agaricomycotina</taxon>
        <taxon>Agaricomycetes</taxon>
        <taxon>Agaricomycetidae</taxon>
        <taxon>Agaricales</taxon>
        <taxon>Agaricineae</taxon>
        <taxon>Psathyrellaceae</taxon>
        <taxon>Ephemerocybe</taxon>
    </lineage>
</organism>
<dbReference type="Proteomes" id="UP000521943">
    <property type="component" value="Unassembled WGS sequence"/>
</dbReference>
<keyword evidence="4" id="KW-1185">Reference proteome</keyword>
<evidence type="ECO:0000313" key="4">
    <source>
        <dbReference type="Proteomes" id="UP000521943"/>
    </source>
</evidence>
<evidence type="ECO:0000259" key="2">
    <source>
        <dbReference type="Pfam" id="PF18721"/>
    </source>
</evidence>
<dbReference type="AlphaFoldDB" id="A0A8H6IHU9"/>